<evidence type="ECO:0000256" key="3">
    <source>
        <dbReference type="ARBA" id="ARBA00022989"/>
    </source>
</evidence>
<evidence type="ECO:0000256" key="4">
    <source>
        <dbReference type="ARBA" id="ARBA00023136"/>
    </source>
</evidence>
<keyword evidence="2 5" id="KW-0812">Transmembrane</keyword>
<keyword evidence="3 5" id="KW-1133">Transmembrane helix</keyword>
<evidence type="ECO:0008006" key="8">
    <source>
        <dbReference type="Google" id="ProtNLM"/>
    </source>
</evidence>
<comment type="subcellular location">
    <subcellularLocation>
        <location evidence="1">Membrane</location>
        <topology evidence="1">Multi-pass membrane protein</topology>
    </subcellularLocation>
</comment>
<accession>A0ABY8TX67</accession>
<dbReference type="InterPro" id="IPR050186">
    <property type="entry name" value="TPT_transporter"/>
</dbReference>
<feature type="transmembrane region" description="Helical" evidence="5">
    <location>
        <begin position="191"/>
        <end position="213"/>
    </location>
</feature>
<evidence type="ECO:0000313" key="6">
    <source>
        <dbReference type="EMBL" id="WIA13747.1"/>
    </source>
</evidence>
<proteinExistence type="predicted"/>
<feature type="transmembrane region" description="Helical" evidence="5">
    <location>
        <begin position="6"/>
        <end position="30"/>
    </location>
</feature>
<sequence length="246" mass="25510">MSSTSGYGFSFAVTLSAVHFLTAAGCVILAQAAELAEKAERMPWKATLWFSLVGMVSIGSLNLSLLVNPVGLYQVAKLLVIPYVCGVEAAWLRRRSSSGTLLAIAAVMAGVGIVVVNDFGSGATQLLGVLLAAVSVVASGSHQVMCGSLQRAYKLQSHQLLAATGTMQGAMLLLFGPWVDAWVTGRWVGSYVVNIPALGMLLLSCAFAVGVNVSQFMCLGRFSAATFQVSAACGSASVVCTHHGCT</sequence>
<feature type="transmembrane region" description="Helical" evidence="5">
    <location>
        <begin position="42"/>
        <end position="65"/>
    </location>
</feature>
<evidence type="ECO:0000256" key="5">
    <source>
        <dbReference type="SAM" id="Phobius"/>
    </source>
</evidence>
<feature type="transmembrane region" description="Helical" evidence="5">
    <location>
        <begin position="99"/>
        <end position="116"/>
    </location>
</feature>
<protein>
    <recommendedName>
        <fullName evidence="8">Sugar phosphate transporter domain-containing protein</fullName>
    </recommendedName>
</protein>
<gene>
    <name evidence="6" type="ORF">OEZ85_007298</name>
</gene>
<evidence type="ECO:0000313" key="7">
    <source>
        <dbReference type="Proteomes" id="UP001244341"/>
    </source>
</evidence>
<evidence type="ECO:0000256" key="1">
    <source>
        <dbReference type="ARBA" id="ARBA00004141"/>
    </source>
</evidence>
<feature type="transmembrane region" description="Helical" evidence="5">
    <location>
        <begin position="71"/>
        <end position="92"/>
    </location>
</feature>
<dbReference type="PANTHER" id="PTHR11132">
    <property type="entry name" value="SOLUTE CARRIER FAMILY 35"/>
    <property type="match status" value="1"/>
</dbReference>
<evidence type="ECO:0000256" key="2">
    <source>
        <dbReference type="ARBA" id="ARBA00022692"/>
    </source>
</evidence>
<organism evidence="6 7">
    <name type="scientific">Tetradesmus obliquus</name>
    <name type="common">Green alga</name>
    <name type="synonym">Acutodesmus obliquus</name>
    <dbReference type="NCBI Taxonomy" id="3088"/>
    <lineage>
        <taxon>Eukaryota</taxon>
        <taxon>Viridiplantae</taxon>
        <taxon>Chlorophyta</taxon>
        <taxon>core chlorophytes</taxon>
        <taxon>Chlorophyceae</taxon>
        <taxon>CS clade</taxon>
        <taxon>Sphaeropleales</taxon>
        <taxon>Scenedesmaceae</taxon>
        <taxon>Tetradesmus</taxon>
    </lineage>
</organism>
<reference evidence="6 7" key="1">
    <citation type="submission" date="2023-05" db="EMBL/GenBank/DDBJ databases">
        <title>A 100% complete, gapless, phased diploid assembly of the Scenedesmus obliquus UTEX 3031 genome.</title>
        <authorList>
            <person name="Biondi T.C."/>
            <person name="Hanschen E.R."/>
            <person name="Kwon T."/>
            <person name="Eng W."/>
            <person name="Kruse C.P.S."/>
            <person name="Koehler S.I."/>
            <person name="Kunde Y."/>
            <person name="Gleasner C.D."/>
            <person name="You Mak K.T."/>
            <person name="Polle J."/>
            <person name="Hovde B.T."/>
            <person name="Starkenburg S.R."/>
        </authorList>
    </citation>
    <scope>NUCLEOTIDE SEQUENCE [LARGE SCALE GENOMIC DNA]</scope>
    <source>
        <strain evidence="6 7">DOE0152z</strain>
    </source>
</reference>
<keyword evidence="4 5" id="KW-0472">Membrane</keyword>
<dbReference type="EMBL" id="CP126211">
    <property type="protein sequence ID" value="WIA13747.1"/>
    <property type="molecule type" value="Genomic_DNA"/>
</dbReference>
<feature type="transmembrane region" description="Helical" evidence="5">
    <location>
        <begin position="160"/>
        <end position="179"/>
    </location>
</feature>
<name>A0ABY8TX67_TETOB</name>
<keyword evidence="7" id="KW-1185">Reference proteome</keyword>
<dbReference type="Proteomes" id="UP001244341">
    <property type="component" value="Chromosome 4b"/>
</dbReference>
<feature type="transmembrane region" description="Helical" evidence="5">
    <location>
        <begin position="122"/>
        <end position="140"/>
    </location>
</feature>